<feature type="compositionally biased region" description="Basic residues" evidence="1">
    <location>
        <begin position="380"/>
        <end position="393"/>
    </location>
</feature>
<organism evidence="2 3">
    <name type="scientific">Trichomalopsis sarcophagae</name>
    <dbReference type="NCBI Taxonomy" id="543379"/>
    <lineage>
        <taxon>Eukaryota</taxon>
        <taxon>Metazoa</taxon>
        <taxon>Ecdysozoa</taxon>
        <taxon>Arthropoda</taxon>
        <taxon>Hexapoda</taxon>
        <taxon>Insecta</taxon>
        <taxon>Pterygota</taxon>
        <taxon>Neoptera</taxon>
        <taxon>Endopterygota</taxon>
        <taxon>Hymenoptera</taxon>
        <taxon>Apocrita</taxon>
        <taxon>Proctotrupomorpha</taxon>
        <taxon>Chalcidoidea</taxon>
        <taxon>Pteromalidae</taxon>
        <taxon>Pteromalinae</taxon>
        <taxon>Trichomalopsis</taxon>
    </lineage>
</organism>
<evidence type="ECO:0000313" key="2">
    <source>
        <dbReference type="EMBL" id="OXU30368.1"/>
    </source>
</evidence>
<feature type="compositionally biased region" description="Low complexity" evidence="1">
    <location>
        <begin position="81"/>
        <end position="98"/>
    </location>
</feature>
<comment type="caution">
    <text evidence="2">The sequence shown here is derived from an EMBL/GenBank/DDBJ whole genome shotgun (WGS) entry which is preliminary data.</text>
</comment>
<feature type="region of interest" description="Disordered" evidence="1">
    <location>
        <begin position="41"/>
        <end position="155"/>
    </location>
</feature>
<sequence>MKLLIDELRRAGMPHHHKPKASYKILNKMAKLERRLLKKYNEQRDQWYSSGSSSDEENRHRSPRGKRHGHRHHKRGKRSSSDSNSDSDSSSSSSSSRSPSPPSPRQQRHPRRHRHHGSEHLQGRSRSLGGHPGHVLEHPHGPSHHRGHLGRHRRHHERGIPGWFSLLSHRGEEAPTNGCCNGEAQSPELVDLSAIVEDDPVDAGASNVEEMEQEEPERGPEIDEELAKNWTEIIEKGLPDHRRTALIRKYPASVNCLPLLAPKLNKEVLAVAPESAVERDGVRMQEQTQIAAGLAALGQAIFDLEYKMEKDRDLATVYDTLKEAADVIVDVHHSLTRTRQALIASELNRKIRVHVENCKPDSLLFGKDFGDKVKNVKGFGKARKAQRTDKRKSKLVEGQGCAGCSRGPEKQ</sequence>
<dbReference type="AlphaFoldDB" id="A0A232FIS6"/>
<reference evidence="2 3" key="1">
    <citation type="journal article" date="2017" name="Curr. Biol.">
        <title>The Evolution of Venom by Co-option of Single-Copy Genes.</title>
        <authorList>
            <person name="Martinson E.O."/>
            <person name="Mrinalini"/>
            <person name="Kelkar Y.D."/>
            <person name="Chang C.H."/>
            <person name="Werren J.H."/>
        </authorList>
    </citation>
    <scope>NUCLEOTIDE SEQUENCE [LARGE SCALE GENOMIC DNA]</scope>
    <source>
        <strain evidence="2 3">Alberta</strain>
        <tissue evidence="2">Whole body</tissue>
    </source>
</reference>
<gene>
    <name evidence="2" type="ORF">TSAR_015162</name>
</gene>
<dbReference type="PANTHER" id="PTHR34239:SF2">
    <property type="entry name" value="TRANSPOSABLE ELEMENT P TRANSPOSASE_THAP9 CONSERVED DOMAIN-CONTAINING PROTEIN"/>
    <property type="match status" value="1"/>
</dbReference>
<dbReference type="Proteomes" id="UP000215335">
    <property type="component" value="Unassembled WGS sequence"/>
</dbReference>
<dbReference type="EMBL" id="NNAY01000167">
    <property type="protein sequence ID" value="OXU30368.1"/>
    <property type="molecule type" value="Genomic_DNA"/>
</dbReference>
<evidence type="ECO:0000256" key="1">
    <source>
        <dbReference type="SAM" id="MobiDB-lite"/>
    </source>
</evidence>
<feature type="compositionally biased region" description="Basic residues" evidence="1">
    <location>
        <begin position="106"/>
        <end position="117"/>
    </location>
</feature>
<evidence type="ECO:0000313" key="3">
    <source>
        <dbReference type="Proteomes" id="UP000215335"/>
    </source>
</evidence>
<keyword evidence="3" id="KW-1185">Reference proteome</keyword>
<feature type="compositionally biased region" description="Basic residues" evidence="1">
    <location>
        <begin position="141"/>
        <end position="155"/>
    </location>
</feature>
<name>A0A232FIS6_9HYME</name>
<protein>
    <submittedName>
        <fullName evidence="2">Uncharacterized protein</fullName>
    </submittedName>
</protein>
<dbReference type="PANTHER" id="PTHR34239">
    <property type="entry name" value="APPLE DOMAIN-CONTAINING PROTEIN"/>
    <property type="match status" value="1"/>
</dbReference>
<feature type="region of interest" description="Disordered" evidence="1">
    <location>
        <begin position="380"/>
        <end position="411"/>
    </location>
</feature>
<feature type="compositionally biased region" description="Basic residues" evidence="1">
    <location>
        <begin position="61"/>
        <end position="78"/>
    </location>
</feature>
<proteinExistence type="predicted"/>
<accession>A0A232FIS6</accession>